<keyword evidence="5" id="KW-1185">Reference proteome</keyword>
<evidence type="ECO:0000256" key="1">
    <source>
        <dbReference type="ARBA" id="ARBA00022729"/>
    </source>
</evidence>
<dbReference type="PANTHER" id="PTHR15462">
    <property type="entry name" value="SERINE PROTEASE"/>
    <property type="match status" value="1"/>
</dbReference>
<dbReference type="PANTHER" id="PTHR15462:SF8">
    <property type="entry name" value="SERINE PROTEASE"/>
    <property type="match status" value="1"/>
</dbReference>
<dbReference type="InterPro" id="IPR001314">
    <property type="entry name" value="Peptidase_S1A"/>
</dbReference>
<dbReference type="GO" id="GO:0004252">
    <property type="term" value="F:serine-type endopeptidase activity"/>
    <property type="evidence" value="ECO:0007669"/>
    <property type="project" value="InterPro"/>
</dbReference>
<keyword evidence="1 2" id="KW-0732">Signal</keyword>
<dbReference type="eggNOG" id="COG3591">
    <property type="taxonomic scope" value="Bacteria"/>
</dbReference>
<dbReference type="GO" id="GO:0006508">
    <property type="term" value="P:proteolysis"/>
    <property type="evidence" value="ECO:0007669"/>
    <property type="project" value="InterPro"/>
</dbReference>
<evidence type="ECO:0000259" key="3">
    <source>
        <dbReference type="PROSITE" id="PS50240"/>
    </source>
</evidence>
<dbReference type="InterPro" id="IPR001254">
    <property type="entry name" value="Trypsin_dom"/>
</dbReference>
<dbReference type="STRING" id="1231392.OCGS_1127"/>
<evidence type="ECO:0000313" key="5">
    <source>
        <dbReference type="Proteomes" id="UP000006765"/>
    </source>
</evidence>
<dbReference type="Proteomes" id="UP000006765">
    <property type="component" value="Unassembled WGS sequence"/>
</dbReference>
<comment type="caution">
    <text evidence="4">The sequence shown here is derived from an EMBL/GenBank/DDBJ whole genome shotgun (WGS) entry which is preliminary data.</text>
</comment>
<dbReference type="InterPro" id="IPR043504">
    <property type="entry name" value="Peptidase_S1_PA_chymotrypsin"/>
</dbReference>
<reference evidence="4 5" key="1">
    <citation type="journal article" date="2012" name="J. Bacteriol.">
        <title>Draft Genome Sequence of Oceaniovalibus guishaninsula JLT2003T.</title>
        <authorList>
            <person name="Tang K."/>
            <person name="Liu K."/>
            <person name="Jiao N."/>
        </authorList>
    </citation>
    <scope>NUCLEOTIDE SEQUENCE [LARGE SCALE GENOMIC DNA]</scope>
    <source>
        <strain evidence="4 5">JLT2003</strain>
    </source>
</reference>
<feature type="signal peptide" evidence="2">
    <location>
        <begin position="1"/>
        <end position="22"/>
    </location>
</feature>
<accession>K2HPF6</accession>
<dbReference type="PATRIC" id="fig|1231392.3.peg.1132"/>
<dbReference type="Pfam" id="PF13365">
    <property type="entry name" value="Trypsin_2"/>
    <property type="match status" value="1"/>
</dbReference>
<organism evidence="4 5">
    <name type="scientific">Oceaniovalibus guishaninsula JLT2003</name>
    <dbReference type="NCBI Taxonomy" id="1231392"/>
    <lineage>
        <taxon>Bacteria</taxon>
        <taxon>Pseudomonadati</taxon>
        <taxon>Pseudomonadota</taxon>
        <taxon>Alphaproteobacteria</taxon>
        <taxon>Rhodobacterales</taxon>
        <taxon>Roseobacteraceae</taxon>
        <taxon>Oceaniovalibus</taxon>
    </lineage>
</organism>
<dbReference type="RefSeq" id="WP_007426279.1">
    <property type="nucleotide sequence ID" value="NZ_AMGO01000020.1"/>
</dbReference>
<dbReference type="OrthoDB" id="267336at2"/>
<dbReference type="AlphaFoldDB" id="K2HPF6"/>
<name>K2HPF6_9RHOB</name>
<dbReference type="EMBL" id="AMGO01000020">
    <property type="protein sequence ID" value="EKE44744.1"/>
    <property type="molecule type" value="Genomic_DNA"/>
</dbReference>
<dbReference type="InterPro" id="IPR050966">
    <property type="entry name" value="Glutamyl_endopeptidase"/>
</dbReference>
<evidence type="ECO:0000313" key="4">
    <source>
        <dbReference type="EMBL" id="EKE44744.1"/>
    </source>
</evidence>
<protein>
    <recommendedName>
        <fullName evidence="3">Peptidase S1 domain-containing protein</fullName>
    </recommendedName>
</protein>
<proteinExistence type="predicted"/>
<sequence length="259" mass="26822">MSVGWVFRAVLTGLLMAGLSAAAQDSGSRRLSLRADLLGWEAVGRLDLAGRGFCTGVLIAPDLVLTAAHCIHDRATGIDVAARDIAFSAGLRDGVAVAVRQGATVGIAAEYRVPDADRWAVLRNDVALVRLASPIPAAVAAPFVAGLPPARNSAVALVSYGRDREGAPSWQRRCRTLDQREGIVAVSCDATHGSSGAPILDMSGRRGRIVSLVSAGAEAEGRKVVFGMALGAPLASARAALHRADTDRRSGAGAKFVRP</sequence>
<dbReference type="InterPro" id="IPR009003">
    <property type="entry name" value="Peptidase_S1_PA"/>
</dbReference>
<dbReference type="PROSITE" id="PS50240">
    <property type="entry name" value="TRYPSIN_DOM"/>
    <property type="match status" value="1"/>
</dbReference>
<feature type="chain" id="PRO_5003858643" description="Peptidase S1 domain-containing protein" evidence="2">
    <location>
        <begin position="23"/>
        <end position="259"/>
    </location>
</feature>
<dbReference type="PRINTS" id="PR00722">
    <property type="entry name" value="CHYMOTRYPSIN"/>
</dbReference>
<evidence type="ECO:0000256" key="2">
    <source>
        <dbReference type="SAM" id="SignalP"/>
    </source>
</evidence>
<dbReference type="PROSITE" id="PS00134">
    <property type="entry name" value="TRYPSIN_HIS"/>
    <property type="match status" value="1"/>
</dbReference>
<feature type="domain" description="Peptidase S1" evidence="3">
    <location>
        <begin position="15"/>
        <end position="259"/>
    </location>
</feature>
<dbReference type="SUPFAM" id="SSF50494">
    <property type="entry name" value="Trypsin-like serine proteases"/>
    <property type="match status" value="1"/>
</dbReference>
<dbReference type="Gene3D" id="2.40.10.10">
    <property type="entry name" value="Trypsin-like serine proteases"/>
    <property type="match status" value="2"/>
</dbReference>
<dbReference type="InterPro" id="IPR018114">
    <property type="entry name" value="TRYPSIN_HIS"/>
</dbReference>
<gene>
    <name evidence="4" type="ORF">OCGS_1127</name>
</gene>